<sequence length="257" mass="26395">MKTMLRSAAFLSALLLVPALLPAGILLDEDFASDAAGSAPSRAVAVTPKKATDTLSASIVEGAANAAGGGTGKGVRLIDNDPKGITLDYNFAKNAAAQQSAIKVAFDLAWMGAPAGAKRESMNFGVGAFGDAKATLNANARRLVTGRFYNDGGARFDGGSKKSKESSLGGAGTRNQFVIYLNGHDGRALSVTAPDGSALSVPVNSMLVYQNGRQVCNVTVDKFAGTENQMGRIGFSTVSAAAGLDFIISNIKIDTIE</sequence>
<organism evidence="2 3">
    <name type="scientific">Termitidicoccus mucosus</name>
    <dbReference type="NCBI Taxonomy" id="1184151"/>
    <lineage>
        <taxon>Bacteria</taxon>
        <taxon>Pseudomonadati</taxon>
        <taxon>Verrucomicrobiota</taxon>
        <taxon>Opitutia</taxon>
        <taxon>Opitutales</taxon>
        <taxon>Opitutaceae</taxon>
        <taxon>Termitidicoccus</taxon>
    </lineage>
</organism>
<dbReference type="AlphaFoldDB" id="A0A178IBE5"/>
<protein>
    <recommendedName>
        <fullName evidence="4">3-keto-disaccharide hydrolase domain-containing protein</fullName>
    </recommendedName>
</protein>
<gene>
    <name evidence="2" type="ORF">AW736_23440</name>
</gene>
<keyword evidence="1" id="KW-0732">Signal</keyword>
<dbReference type="STRING" id="1184151.AW736_23440"/>
<keyword evidence="3" id="KW-1185">Reference proteome</keyword>
<feature type="signal peptide" evidence="1">
    <location>
        <begin position="1"/>
        <end position="23"/>
    </location>
</feature>
<evidence type="ECO:0000313" key="2">
    <source>
        <dbReference type="EMBL" id="OAM87363.1"/>
    </source>
</evidence>
<dbReference type="RefSeq" id="WP_068772735.1">
    <property type="nucleotide sequence ID" value="NZ_CP109796.1"/>
</dbReference>
<evidence type="ECO:0000256" key="1">
    <source>
        <dbReference type="SAM" id="SignalP"/>
    </source>
</evidence>
<dbReference type="Proteomes" id="UP000078486">
    <property type="component" value="Unassembled WGS sequence"/>
</dbReference>
<reference evidence="2 3" key="1">
    <citation type="submission" date="2016-01" db="EMBL/GenBank/DDBJ databases">
        <title>High potential of lignocellulose degradation of a new Verrucomicrobia species.</title>
        <authorList>
            <person name="Wang Y."/>
            <person name="Shi Y."/>
            <person name="Qiu Z."/>
            <person name="Liu S."/>
            <person name="Yang H."/>
        </authorList>
    </citation>
    <scope>NUCLEOTIDE SEQUENCE [LARGE SCALE GENOMIC DNA]</scope>
    <source>
        <strain evidence="2 3">TSB47</strain>
    </source>
</reference>
<evidence type="ECO:0008006" key="4">
    <source>
        <dbReference type="Google" id="ProtNLM"/>
    </source>
</evidence>
<evidence type="ECO:0000313" key="3">
    <source>
        <dbReference type="Proteomes" id="UP000078486"/>
    </source>
</evidence>
<proteinExistence type="predicted"/>
<accession>A0A178IBE5</accession>
<comment type="caution">
    <text evidence="2">The sequence shown here is derived from an EMBL/GenBank/DDBJ whole genome shotgun (WGS) entry which is preliminary data.</text>
</comment>
<name>A0A178IBE5_9BACT</name>
<feature type="chain" id="PRO_5008088589" description="3-keto-disaccharide hydrolase domain-containing protein" evidence="1">
    <location>
        <begin position="24"/>
        <end position="257"/>
    </location>
</feature>
<dbReference type="EMBL" id="LRRQ01000174">
    <property type="protein sequence ID" value="OAM87363.1"/>
    <property type="molecule type" value="Genomic_DNA"/>
</dbReference>